<dbReference type="Pfam" id="PF01429">
    <property type="entry name" value="MBD"/>
    <property type="match status" value="2"/>
</dbReference>
<feature type="compositionally biased region" description="Acidic residues" evidence="6">
    <location>
        <begin position="374"/>
        <end position="395"/>
    </location>
</feature>
<dbReference type="InterPro" id="IPR001739">
    <property type="entry name" value="Methyl_CpG_DNA-bd"/>
</dbReference>
<dbReference type="PANTHER" id="PTHR12396:SF0">
    <property type="entry name" value="METHYL-CPG BINDING DOMAIN PROTEIN-LIKE, ISOFORM C"/>
    <property type="match status" value="1"/>
</dbReference>
<name>A0AB34ICH8_PRYPA</name>
<keyword evidence="9" id="KW-1185">Reference proteome</keyword>
<dbReference type="Gene3D" id="3.30.890.10">
    <property type="entry name" value="Methyl-cpg-binding Protein 2, Chain A"/>
    <property type="match status" value="2"/>
</dbReference>
<feature type="region of interest" description="Disordered" evidence="6">
    <location>
        <begin position="207"/>
        <end position="256"/>
    </location>
</feature>
<organism evidence="8 9">
    <name type="scientific">Prymnesium parvum</name>
    <name type="common">Toxic golden alga</name>
    <dbReference type="NCBI Taxonomy" id="97485"/>
    <lineage>
        <taxon>Eukaryota</taxon>
        <taxon>Haptista</taxon>
        <taxon>Haptophyta</taxon>
        <taxon>Prymnesiophyceae</taxon>
        <taxon>Prymnesiales</taxon>
        <taxon>Prymnesiaceae</taxon>
        <taxon>Prymnesium</taxon>
    </lineage>
</organism>
<feature type="compositionally biased region" description="Low complexity" evidence="6">
    <location>
        <begin position="401"/>
        <end position="421"/>
    </location>
</feature>
<evidence type="ECO:0000256" key="2">
    <source>
        <dbReference type="ARBA" id="ARBA00023015"/>
    </source>
</evidence>
<evidence type="ECO:0000256" key="3">
    <source>
        <dbReference type="ARBA" id="ARBA00023125"/>
    </source>
</evidence>
<evidence type="ECO:0000259" key="7">
    <source>
        <dbReference type="PROSITE" id="PS50982"/>
    </source>
</evidence>
<comment type="subcellular location">
    <subcellularLocation>
        <location evidence="1">Nucleus</location>
    </subcellularLocation>
</comment>
<keyword evidence="4" id="KW-0804">Transcription</keyword>
<reference evidence="8 9" key="1">
    <citation type="journal article" date="2024" name="Science">
        <title>Giant polyketide synthase enzymes in the biosynthesis of giant marine polyether toxins.</title>
        <authorList>
            <person name="Fallon T.R."/>
            <person name="Shende V.V."/>
            <person name="Wierzbicki I.H."/>
            <person name="Pendleton A.L."/>
            <person name="Watervoot N.F."/>
            <person name="Auber R.P."/>
            <person name="Gonzalez D.J."/>
            <person name="Wisecaver J.H."/>
            <person name="Moore B.S."/>
        </authorList>
    </citation>
    <scope>NUCLEOTIDE SEQUENCE [LARGE SCALE GENOMIC DNA]</scope>
    <source>
        <strain evidence="8 9">12B1</strain>
    </source>
</reference>
<dbReference type="EMBL" id="JBGBPQ010000032">
    <property type="protein sequence ID" value="KAL1495554.1"/>
    <property type="molecule type" value="Genomic_DNA"/>
</dbReference>
<keyword evidence="5" id="KW-0539">Nucleus</keyword>
<comment type="caution">
    <text evidence="8">The sequence shown here is derived from an EMBL/GenBank/DDBJ whole genome shotgun (WGS) entry which is preliminary data.</text>
</comment>
<evidence type="ECO:0000256" key="4">
    <source>
        <dbReference type="ARBA" id="ARBA00023163"/>
    </source>
</evidence>
<feature type="region of interest" description="Disordered" evidence="6">
    <location>
        <begin position="362"/>
        <end position="428"/>
    </location>
</feature>
<keyword evidence="2" id="KW-0805">Transcription regulation</keyword>
<evidence type="ECO:0000256" key="6">
    <source>
        <dbReference type="SAM" id="MobiDB-lite"/>
    </source>
</evidence>
<sequence>MAGEASSKAGGAGRAEEAKSPLCAVEALARLGRALIERNSSLLDLQLKWREAAAAGVPSREVLRHGLLALRVEPTDRELVALSRLFFPTRLAPAASTSGAHALPSRRRPASEGASDFEAMAGQMLAEAQAKRELQEAERKRAEEAKRREEAREAKARAREAEENARREAARLREAAEREAARQLEEAAERRAAERRAAELREAAEREAAKQLEEAERRAAERRAAELREAAERAAEEAAPREAAETAEKEAAQGEAAARWEKRLVEIAAPAANMGRPAKRTRKAEGMGEATGAQATKKLVRAVVEAGGAAELVDGYRAAPLVRRAGKETLPARIVWFSPSGKRFRSVPEVCRHLGLGGASLTKEMKTPQGKGGEEEEGSDTEEVSEVEDECEMEDQSVLIDSSDVSDVSDSSDAVEVSAAAPKERPQAKPIVRVGPSAEQAEADCAEALRQLGEHLKACGGGAELVHGWKVKLQIRANGASAGHKDCYYFAPDGTRYRSKAEVCRVFSLPNLHTRKPLSLMTRQTD</sequence>
<dbReference type="SUPFAM" id="SSF54171">
    <property type="entry name" value="DNA-binding domain"/>
    <property type="match status" value="2"/>
</dbReference>
<keyword evidence="3" id="KW-0238">DNA-binding</keyword>
<dbReference type="PROSITE" id="PS50982">
    <property type="entry name" value="MBD"/>
    <property type="match status" value="1"/>
</dbReference>
<evidence type="ECO:0000256" key="5">
    <source>
        <dbReference type="ARBA" id="ARBA00023242"/>
    </source>
</evidence>
<dbReference type="PANTHER" id="PTHR12396">
    <property type="entry name" value="METHYL-CPG BINDING PROTEIN, MBD"/>
    <property type="match status" value="1"/>
</dbReference>
<dbReference type="GO" id="GO:0003677">
    <property type="term" value="F:DNA binding"/>
    <property type="evidence" value="ECO:0007669"/>
    <property type="project" value="UniProtKB-KW"/>
</dbReference>
<dbReference type="InterPro" id="IPR016177">
    <property type="entry name" value="DNA-bd_dom_sf"/>
</dbReference>
<dbReference type="AlphaFoldDB" id="A0AB34ICH8"/>
<feature type="domain" description="MBD" evidence="7">
    <location>
        <begin position="455"/>
        <end position="526"/>
    </location>
</feature>
<accession>A0AB34ICH8</accession>
<evidence type="ECO:0000313" key="8">
    <source>
        <dbReference type="EMBL" id="KAL1495554.1"/>
    </source>
</evidence>
<feature type="compositionally biased region" description="Basic and acidic residues" evidence="6">
    <location>
        <begin position="129"/>
        <end position="164"/>
    </location>
</feature>
<dbReference type="Proteomes" id="UP001515480">
    <property type="component" value="Unassembled WGS sequence"/>
</dbReference>
<protein>
    <recommendedName>
        <fullName evidence="7">MBD domain-containing protein</fullName>
    </recommendedName>
</protein>
<dbReference type="GO" id="GO:0005634">
    <property type="term" value="C:nucleus"/>
    <property type="evidence" value="ECO:0007669"/>
    <property type="project" value="UniProtKB-SubCell"/>
</dbReference>
<evidence type="ECO:0000313" key="9">
    <source>
        <dbReference type="Proteomes" id="UP001515480"/>
    </source>
</evidence>
<evidence type="ECO:0000256" key="1">
    <source>
        <dbReference type="ARBA" id="ARBA00004123"/>
    </source>
</evidence>
<feature type="region of interest" description="Disordered" evidence="6">
    <location>
        <begin position="128"/>
        <end position="164"/>
    </location>
</feature>
<feature type="region of interest" description="Disordered" evidence="6">
    <location>
        <begin position="94"/>
        <end position="115"/>
    </location>
</feature>
<proteinExistence type="predicted"/>
<gene>
    <name evidence="8" type="ORF">AB1Y20_016917</name>
</gene>